<sequence length="323" mass="38202">MRILIILFIFTLFSCGKKEKIASKTNSKIFEFQPKILTKIDSIQSEKDAEHLINSLIKDKDRNFVVKKYSDYKNDVIYNYEIPQKIADSLGIDKSFYKADFDGNQLTDLLVIGEYYDFSIYVVMSFENDLLELKKLTQDYNAFVFPRLKNHSIIELYGGFNNDEKLDKKLLTYKFNDFVELNENRIEHQITQIEFETSGCFGTCPVFKLTLLQNKKSEFKALAYNFNDELRINSNDEEGNFLTILRQENWNELIDILNYIDFENLEENYAVNWTDDQTAILKIHYDNGKIKEIRDYGLIGTYGLSILYDKLYEIRKNQDWKKL</sequence>
<dbReference type="InterPro" id="IPR045497">
    <property type="entry name" value="DUF6438"/>
</dbReference>
<organism evidence="2 3">
    <name type="scientific">Moheibacter lacus</name>
    <dbReference type="NCBI Taxonomy" id="2745851"/>
    <lineage>
        <taxon>Bacteria</taxon>
        <taxon>Pseudomonadati</taxon>
        <taxon>Bacteroidota</taxon>
        <taxon>Flavobacteriia</taxon>
        <taxon>Flavobacteriales</taxon>
        <taxon>Weeksellaceae</taxon>
        <taxon>Moheibacter</taxon>
    </lineage>
</organism>
<keyword evidence="3" id="KW-1185">Reference proteome</keyword>
<dbReference type="EMBL" id="JACDZE010000001">
    <property type="protein sequence ID" value="MBA5629615.1"/>
    <property type="molecule type" value="Genomic_DNA"/>
</dbReference>
<dbReference type="AlphaFoldDB" id="A0A838ZQP8"/>
<dbReference type="Pfam" id="PF20033">
    <property type="entry name" value="DUF6438"/>
    <property type="match status" value="1"/>
</dbReference>
<gene>
    <name evidence="2" type="ORF">HU137_07515</name>
</gene>
<protein>
    <recommendedName>
        <fullName evidence="1">DUF6438 domain-containing protein</fullName>
    </recommendedName>
</protein>
<evidence type="ECO:0000313" key="3">
    <source>
        <dbReference type="Proteomes" id="UP000552241"/>
    </source>
</evidence>
<accession>A0A838ZQP8</accession>
<dbReference type="Proteomes" id="UP000552241">
    <property type="component" value="Unassembled WGS sequence"/>
</dbReference>
<dbReference type="RefSeq" id="WP_182043162.1">
    <property type="nucleotide sequence ID" value="NZ_JACDZE010000001.1"/>
</dbReference>
<name>A0A838ZQP8_9FLAO</name>
<dbReference type="PROSITE" id="PS51257">
    <property type="entry name" value="PROKAR_LIPOPROTEIN"/>
    <property type="match status" value="1"/>
</dbReference>
<proteinExistence type="predicted"/>
<feature type="domain" description="DUF6438" evidence="1">
    <location>
        <begin position="192"/>
        <end position="314"/>
    </location>
</feature>
<comment type="caution">
    <text evidence="2">The sequence shown here is derived from an EMBL/GenBank/DDBJ whole genome shotgun (WGS) entry which is preliminary data.</text>
</comment>
<evidence type="ECO:0000313" key="2">
    <source>
        <dbReference type="EMBL" id="MBA5629615.1"/>
    </source>
</evidence>
<reference evidence="2 3" key="1">
    <citation type="submission" date="2020-07" db="EMBL/GenBank/DDBJ databases">
        <title>Moheibacter lacus sp. nov., a member of the family Flavobacteriaceae isolated from freshwater lake sediment.</title>
        <authorList>
            <person name="Liu Y."/>
        </authorList>
    </citation>
    <scope>NUCLEOTIDE SEQUENCE [LARGE SCALE GENOMIC DNA]</scope>
    <source>
        <strain evidence="2 3">BDHS18</strain>
    </source>
</reference>
<evidence type="ECO:0000259" key="1">
    <source>
        <dbReference type="Pfam" id="PF20033"/>
    </source>
</evidence>